<sequence length="306" mass="33386">MFFDRSDPSLASTVPVQLTRKIHRDVPDILSPEDPKNSAKNKIIVITGGGTGIGAATAKVWIRAGAKGVVIAGRRKEVLDKTAADLEILSKGTSKILAVVTDVTKKRDADNLFYQVKKTFGQAADVVLANAGAVGPLIKPHEYAMEQWWRMFETNVLGLHNVAVSFITSQPKPSEPIGTIISVNSMMSGLLYPGVSAYSISKLANQRYIEYLHLEYPTLRVFSLLPGIVPTDMSDPSFEPCAKDKPEQTGALALYLASSRADYLRGSLTSINWDIEEMEEHKDEIKKGLLQIAWIPVLPTCGGNGF</sequence>
<dbReference type="GO" id="GO:0016491">
    <property type="term" value="F:oxidoreductase activity"/>
    <property type="evidence" value="ECO:0007669"/>
    <property type="project" value="UniProtKB-KW"/>
</dbReference>
<dbReference type="CDD" id="cd05233">
    <property type="entry name" value="SDR_c"/>
    <property type="match status" value="1"/>
</dbReference>
<reference evidence="4" key="1">
    <citation type="journal article" date="2020" name="Stud. Mycol.">
        <title>101 Dothideomycetes genomes: A test case for predicting lifestyles and emergence of pathogens.</title>
        <authorList>
            <person name="Haridas S."/>
            <person name="Albert R."/>
            <person name="Binder M."/>
            <person name="Bloem J."/>
            <person name="LaButti K."/>
            <person name="Salamov A."/>
            <person name="Andreopoulos B."/>
            <person name="Baker S."/>
            <person name="Barry K."/>
            <person name="Bills G."/>
            <person name="Bluhm B."/>
            <person name="Cannon C."/>
            <person name="Castanera R."/>
            <person name="Culley D."/>
            <person name="Daum C."/>
            <person name="Ezra D."/>
            <person name="Gonzalez J."/>
            <person name="Henrissat B."/>
            <person name="Kuo A."/>
            <person name="Liang C."/>
            <person name="Lipzen A."/>
            <person name="Lutzoni F."/>
            <person name="Magnuson J."/>
            <person name="Mondo S."/>
            <person name="Nolan M."/>
            <person name="Ohm R."/>
            <person name="Pangilinan J."/>
            <person name="Park H.-J."/>
            <person name="Ramirez L."/>
            <person name="Alfaro M."/>
            <person name="Sun H."/>
            <person name="Tritt A."/>
            <person name="Yoshinaga Y."/>
            <person name="Zwiers L.-H."/>
            <person name="Turgeon B."/>
            <person name="Goodwin S."/>
            <person name="Spatafora J."/>
            <person name="Crous P."/>
            <person name="Grigoriev I."/>
        </authorList>
    </citation>
    <scope>NUCLEOTIDE SEQUENCE [LARGE SCALE GENOMIC DNA]</scope>
    <source>
        <strain evidence="4">CBS 304.66</strain>
    </source>
</reference>
<accession>A0A9P4KHS0</accession>
<dbReference type="InterPro" id="IPR002347">
    <property type="entry name" value="SDR_fam"/>
</dbReference>
<evidence type="ECO:0000313" key="4">
    <source>
        <dbReference type="Proteomes" id="UP000800093"/>
    </source>
</evidence>
<dbReference type="EMBL" id="ML986588">
    <property type="protein sequence ID" value="KAF2267978.1"/>
    <property type="molecule type" value="Genomic_DNA"/>
</dbReference>
<dbReference type="SUPFAM" id="SSF51735">
    <property type="entry name" value="NAD(P)-binding Rossmann-fold domains"/>
    <property type="match status" value="1"/>
</dbReference>
<dbReference type="Proteomes" id="UP000800093">
    <property type="component" value="Unassembled WGS sequence"/>
</dbReference>
<dbReference type="PRINTS" id="PR00081">
    <property type="entry name" value="GDHRDH"/>
</dbReference>
<organism evidence="3 4">
    <name type="scientific">Lojkania enalia</name>
    <dbReference type="NCBI Taxonomy" id="147567"/>
    <lineage>
        <taxon>Eukaryota</taxon>
        <taxon>Fungi</taxon>
        <taxon>Dikarya</taxon>
        <taxon>Ascomycota</taxon>
        <taxon>Pezizomycotina</taxon>
        <taxon>Dothideomycetes</taxon>
        <taxon>Pleosporomycetidae</taxon>
        <taxon>Pleosporales</taxon>
        <taxon>Pleosporales incertae sedis</taxon>
        <taxon>Lojkania</taxon>
    </lineage>
</organism>
<evidence type="ECO:0000313" key="3">
    <source>
        <dbReference type="EMBL" id="KAF2267978.1"/>
    </source>
</evidence>
<dbReference type="InterPro" id="IPR036291">
    <property type="entry name" value="NAD(P)-bd_dom_sf"/>
</dbReference>
<dbReference type="OrthoDB" id="1933717at2759"/>
<comment type="similarity">
    <text evidence="1">Belongs to the short-chain dehydrogenases/reductases (SDR) family.</text>
</comment>
<proteinExistence type="inferred from homology"/>
<dbReference type="PANTHER" id="PTHR42901:SF1">
    <property type="entry name" value="ALCOHOL DEHYDROGENASE"/>
    <property type="match status" value="1"/>
</dbReference>
<dbReference type="Pfam" id="PF00106">
    <property type="entry name" value="adh_short"/>
    <property type="match status" value="1"/>
</dbReference>
<comment type="caution">
    <text evidence="3">The sequence shown here is derived from an EMBL/GenBank/DDBJ whole genome shotgun (WGS) entry which is preliminary data.</text>
</comment>
<dbReference type="Gene3D" id="3.40.50.720">
    <property type="entry name" value="NAD(P)-binding Rossmann-like Domain"/>
    <property type="match status" value="1"/>
</dbReference>
<keyword evidence="4" id="KW-1185">Reference proteome</keyword>
<keyword evidence="2" id="KW-0560">Oxidoreductase</keyword>
<evidence type="ECO:0000256" key="1">
    <source>
        <dbReference type="ARBA" id="ARBA00006484"/>
    </source>
</evidence>
<dbReference type="AlphaFoldDB" id="A0A9P4KHS0"/>
<gene>
    <name evidence="3" type="ORF">CC78DRAFT_33431</name>
</gene>
<protein>
    <submittedName>
        <fullName evidence="3">NAD(P)-binding protein</fullName>
    </submittedName>
</protein>
<evidence type="ECO:0000256" key="2">
    <source>
        <dbReference type="ARBA" id="ARBA00023002"/>
    </source>
</evidence>
<name>A0A9P4KHS0_9PLEO</name>
<dbReference type="PANTHER" id="PTHR42901">
    <property type="entry name" value="ALCOHOL DEHYDROGENASE"/>
    <property type="match status" value="1"/>
</dbReference>